<evidence type="ECO:0000256" key="6">
    <source>
        <dbReference type="ARBA" id="ARBA00022756"/>
    </source>
</evidence>
<dbReference type="SUPFAM" id="SSF52540">
    <property type="entry name" value="P-loop containing nucleoside triphosphate hydrolases"/>
    <property type="match status" value="1"/>
</dbReference>
<comment type="function">
    <text evidence="9">Catalyzes a mechanistically unusual reaction, the ATP-dependent insertion of CO2 between the N7 and N8 nitrogen atoms of 7,8-diaminopelargonic acid (DAPA, also called 7,8-diammoniononanoate) to form a ureido ring.</text>
</comment>
<dbReference type="InterPro" id="IPR049704">
    <property type="entry name" value="Aminotrans_3_PPA_site"/>
</dbReference>
<evidence type="ECO:0000256" key="2">
    <source>
        <dbReference type="ARBA" id="ARBA00005063"/>
    </source>
</evidence>
<reference evidence="11" key="2">
    <citation type="submission" date="2021-09" db="EMBL/GenBank/DDBJ databases">
        <authorList>
            <person name="Gilroy R."/>
        </authorList>
    </citation>
    <scope>NUCLEOTIDE SEQUENCE</scope>
    <source>
        <strain evidence="11">ChiGjej2B2-19336</strain>
    </source>
</reference>
<comment type="cofactor">
    <cofactor evidence="9">
        <name>Mg(2+)</name>
        <dbReference type="ChEBI" id="CHEBI:18420"/>
    </cofactor>
</comment>
<evidence type="ECO:0000256" key="5">
    <source>
        <dbReference type="ARBA" id="ARBA00022691"/>
    </source>
</evidence>
<keyword evidence="9" id="KW-0963">Cytoplasm</keyword>
<feature type="binding site" evidence="10">
    <location>
        <position position="495"/>
    </location>
    <ligand>
        <name>pyridoxal 5'-phosphate</name>
        <dbReference type="ChEBI" id="CHEBI:597326"/>
    </ligand>
</feature>
<keyword evidence="9" id="KW-0460">Magnesium</keyword>
<gene>
    <name evidence="10 11" type="primary">bioA</name>
    <name evidence="9" type="synonym">bioD</name>
    <name evidence="11" type="ORF">K8W16_09925</name>
</gene>
<comment type="caution">
    <text evidence="11">The sequence shown here is derived from an EMBL/GenBank/DDBJ whole genome shotgun (WGS) entry which is preliminary data.</text>
</comment>
<dbReference type="Gene3D" id="3.40.640.10">
    <property type="entry name" value="Type I PLP-dependent aspartate aminotransferase-like (Major domain)"/>
    <property type="match status" value="1"/>
</dbReference>
<reference evidence="11" key="1">
    <citation type="journal article" date="2021" name="PeerJ">
        <title>Extensive microbial diversity within the chicken gut microbiome revealed by metagenomics and culture.</title>
        <authorList>
            <person name="Gilroy R."/>
            <person name="Ravi A."/>
            <person name="Getino M."/>
            <person name="Pursley I."/>
            <person name="Horton D.L."/>
            <person name="Alikhan N.F."/>
            <person name="Baker D."/>
            <person name="Gharbi K."/>
            <person name="Hall N."/>
            <person name="Watson M."/>
            <person name="Adriaenssens E.M."/>
            <person name="Foster-Nyarko E."/>
            <person name="Jarju S."/>
            <person name="Secka A."/>
            <person name="Antonio M."/>
            <person name="Oren A."/>
            <person name="Chaudhuri R.R."/>
            <person name="La Ragione R."/>
            <person name="Hildebrand F."/>
            <person name="Pallen M.J."/>
        </authorList>
    </citation>
    <scope>NUCLEOTIDE SEQUENCE</scope>
    <source>
        <strain evidence="11">ChiGjej2B2-19336</strain>
    </source>
</reference>
<dbReference type="InterPro" id="IPR015422">
    <property type="entry name" value="PyrdxlP-dep_Trfase_small"/>
</dbReference>
<evidence type="ECO:0000313" key="12">
    <source>
        <dbReference type="Proteomes" id="UP000698963"/>
    </source>
</evidence>
<keyword evidence="4 10" id="KW-0808">Transferase</keyword>
<dbReference type="GO" id="GO:0005737">
    <property type="term" value="C:cytoplasm"/>
    <property type="evidence" value="ECO:0007669"/>
    <property type="project" value="UniProtKB-SubCell"/>
</dbReference>
<dbReference type="GO" id="GO:0009102">
    <property type="term" value="P:biotin biosynthetic process"/>
    <property type="evidence" value="ECO:0007669"/>
    <property type="project" value="UniProtKB-UniRule"/>
</dbReference>
<dbReference type="EC" id="6.3.3.3" evidence="9"/>
<evidence type="ECO:0000256" key="4">
    <source>
        <dbReference type="ARBA" id="ARBA00022679"/>
    </source>
</evidence>
<dbReference type="NCBIfam" id="TIGR00508">
    <property type="entry name" value="bioA"/>
    <property type="match status" value="1"/>
</dbReference>
<dbReference type="GO" id="GO:0000287">
    <property type="term" value="F:magnesium ion binding"/>
    <property type="evidence" value="ECO:0007669"/>
    <property type="project" value="UniProtKB-UniRule"/>
</dbReference>
<comment type="function">
    <text evidence="10">Catalyzes the transfer of the alpha-amino group from S-adenosyl-L-methionine (SAM) to 7-keto-8-aminopelargonic acid (KAPA) to form 7,8-diaminopelargonic acid (DAPA). It is the only aminotransferase known to utilize SAM as an amino donor.</text>
</comment>
<dbReference type="HAMAP" id="MF_00834">
    <property type="entry name" value="BioA"/>
    <property type="match status" value="1"/>
</dbReference>
<feature type="modified residue" description="N6-(pyridoxal phosphate)lysine" evidence="10">
    <location>
        <position position="524"/>
    </location>
</feature>
<keyword evidence="5 10" id="KW-0949">S-adenosyl-L-methionine</keyword>
<feature type="active site" evidence="9">
    <location>
        <position position="37"/>
    </location>
</feature>
<dbReference type="Gene3D" id="3.40.50.300">
    <property type="entry name" value="P-loop containing nucleotide triphosphate hydrolases"/>
    <property type="match status" value="1"/>
</dbReference>
<keyword evidence="7 10" id="KW-0663">Pyridoxal phosphate</keyword>
<dbReference type="NCBIfam" id="NF004624">
    <property type="entry name" value="PRK05964.1"/>
    <property type="match status" value="1"/>
</dbReference>
<keyword evidence="9" id="KW-0479">Metal-binding</keyword>
<comment type="pathway">
    <text evidence="9">Cofactor biosynthesis; biotin biosynthesis; biotin from 7,8-diaminononanoate: step 1/2.</text>
</comment>
<dbReference type="CDD" id="cd00610">
    <property type="entry name" value="OAT_like"/>
    <property type="match status" value="1"/>
</dbReference>
<evidence type="ECO:0000256" key="10">
    <source>
        <dbReference type="HAMAP-Rule" id="MF_00834"/>
    </source>
</evidence>
<evidence type="ECO:0000256" key="7">
    <source>
        <dbReference type="ARBA" id="ARBA00022898"/>
    </source>
</evidence>
<dbReference type="NCBIfam" id="TIGR00347">
    <property type="entry name" value="bioD"/>
    <property type="match status" value="1"/>
</dbReference>
<dbReference type="InterPro" id="IPR005815">
    <property type="entry name" value="BioA"/>
</dbReference>
<feature type="site" description="Participates in the substrate recognition with KAPA and in a stacking interaction with the adenine ring of SAM" evidence="10">
    <location>
        <position position="266"/>
    </location>
</feature>
<keyword evidence="3 10" id="KW-0032">Aminotransferase</keyword>
<protein>
    <recommendedName>
        <fullName evidence="9 10">Multifunctional fusion protein</fullName>
    </recommendedName>
    <domain>
        <recommendedName>
            <fullName evidence="10">Adenosylmethionine-8-amino-7-oxononanoate aminotransferase</fullName>
            <ecNumber evidence="10">2.6.1.62</ecNumber>
        </recommendedName>
        <alternativeName>
            <fullName evidence="10">7,8-diamino-pelargonic acid aminotransferase</fullName>
        </alternativeName>
        <alternativeName>
            <fullName evidence="10">7,8-diaminononanoate synthase</fullName>
        </alternativeName>
        <alternativeName>
            <fullName evidence="10">Diaminopelargonic acid synthase</fullName>
            <shortName evidence="10">DANS</shortName>
            <shortName evidence="10">DAPA AT</shortName>
            <shortName evidence="10">DAPA aminotransferase</shortName>
        </alternativeName>
    </domain>
    <domain>
        <recommendedName>
            <fullName evidence="9">ATP-dependent dethiobiotin synthetase BioD</fullName>
            <ecNumber evidence="9">6.3.3.3</ecNumber>
        </recommendedName>
        <alternativeName>
            <fullName evidence="9">DTB synthetase</fullName>
        </alternativeName>
        <alternativeName>
            <fullName evidence="9">Dethiobiotin synthase</fullName>
            <shortName evidence="9">DTBS</shortName>
        </alternativeName>
    </domain>
</protein>
<evidence type="ECO:0000256" key="9">
    <source>
        <dbReference type="HAMAP-Rule" id="MF_00336"/>
    </source>
</evidence>
<dbReference type="InterPro" id="IPR005814">
    <property type="entry name" value="Aminotrans_3"/>
</dbReference>
<dbReference type="EMBL" id="DYZA01000200">
    <property type="protein sequence ID" value="HJD97947.1"/>
    <property type="molecule type" value="Genomic_DNA"/>
</dbReference>
<comment type="cofactor">
    <cofactor evidence="1 10">
        <name>pyridoxal 5'-phosphate</name>
        <dbReference type="ChEBI" id="CHEBI:597326"/>
    </cofactor>
</comment>
<dbReference type="GO" id="GO:0005524">
    <property type="term" value="F:ATP binding"/>
    <property type="evidence" value="ECO:0007669"/>
    <property type="project" value="UniProtKB-UniRule"/>
</dbReference>
<dbReference type="SUPFAM" id="SSF53383">
    <property type="entry name" value="PLP-dependent transferases"/>
    <property type="match status" value="1"/>
</dbReference>
<comment type="pathway">
    <text evidence="2 10">Cofactor biosynthesis; biotin biosynthesis; 7,8-diaminononanoate from 8-amino-7-oxononanoate (SAM route): step 1/1.</text>
</comment>
<dbReference type="HAMAP" id="MF_00336">
    <property type="entry name" value="BioD"/>
    <property type="match status" value="1"/>
</dbReference>
<keyword evidence="9" id="KW-0067">ATP-binding</keyword>
<dbReference type="Pfam" id="PF00202">
    <property type="entry name" value="Aminotran_3"/>
    <property type="match status" value="1"/>
</dbReference>
<feature type="binding site" evidence="9">
    <location>
        <position position="41"/>
    </location>
    <ligand>
        <name>substrate</name>
    </ligand>
</feature>
<dbReference type="FunFam" id="3.40.640.10:FF:000041">
    <property type="entry name" value="Adenosylmethionine-8-amino-7-oxononanoate aminotransferase"/>
    <property type="match status" value="1"/>
</dbReference>
<dbReference type="AlphaFoldDB" id="A0A921AX51"/>
<feature type="binding site" evidence="9">
    <location>
        <position position="110"/>
    </location>
    <ligand>
        <name>Mg(2+)</name>
        <dbReference type="ChEBI" id="CHEBI:18420"/>
    </ligand>
</feature>
<comment type="subunit">
    <text evidence="9">Homodimer.</text>
</comment>
<feature type="binding site" evidence="9">
    <location>
        <position position="54"/>
    </location>
    <ligand>
        <name>ATP</name>
        <dbReference type="ChEBI" id="CHEBI:30616"/>
    </ligand>
</feature>
<evidence type="ECO:0000256" key="8">
    <source>
        <dbReference type="ARBA" id="ARBA00048449"/>
    </source>
</evidence>
<dbReference type="RefSeq" id="WP_304123141.1">
    <property type="nucleotide sequence ID" value="NZ_DYZA01000200.1"/>
</dbReference>
<dbReference type="Gene3D" id="3.90.1150.10">
    <property type="entry name" value="Aspartate Aminotransferase, domain 1"/>
    <property type="match status" value="1"/>
</dbReference>
<comment type="similarity">
    <text evidence="10">Belongs to the class-III pyridoxal-phosphate-dependent aminotransferase family. BioA subfamily.</text>
</comment>
<feature type="binding site" evidence="9">
    <location>
        <position position="54"/>
    </location>
    <ligand>
        <name>Mg(2+)</name>
        <dbReference type="ChEBI" id="CHEBI:18420"/>
    </ligand>
</feature>
<dbReference type="InterPro" id="IPR004472">
    <property type="entry name" value="DTB_synth_BioD"/>
</dbReference>
<name>A0A921AX51_9BACT</name>
<feature type="binding site" evidence="10">
    <location>
        <position position="301"/>
    </location>
    <ligand>
        <name>substrate</name>
    </ligand>
</feature>
<dbReference type="Pfam" id="PF13500">
    <property type="entry name" value="AAA_26"/>
    <property type="match status" value="1"/>
</dbReference>
<feature type="binding site" evidence="9">
    <location>
        <begin position="214"/>
        <end position="216"/>
    </location>
    <ligand>
        <name>ATP</name>
        <dbReference type="ChEBI" id="CHEBI:30616"/>
    </ligand>
</feature>
<dbReference type="InterPro" id="IPR015424">
    <property type="entry name" value="PyrdxlP-dep_Trfase"/>
</dbReference>
<comment type="subcellular location">
    <subcellularLocation>
        <location evidence="9">Cytoplasm</location>
    </subcellularLocation>
</comment>
<feature type="binding site" evidence="10">
    <location>
        <position position="394"/>
    </location>
    <ligand>
        <name>substrate</name>
    </ligand>
</feature>
<feature type="binding site" evidence="10">
    <location>
        <position position="524"/>
    </location>
    <ligand>
        <name>substrate</name>
    </ligand>
</feature>
<organism evidence="11 12">
    <name type="scientific">Mailhella massiliensis</name>
    <dbReference type="NCBI Taxonomy" id="1903261"/>
    <lineage>
        <taxon>Bacteria</taxon>
        <taxon>Pseudomonadati</taxon>
        <taxon>Thermodesulfobacteriota</taxon>
        <taxon>Desulfovibrionia</taxon>
        <taxon>Desulfovibrionales</taxon>
        <taxon>Desulfovibrionaceae</taxon>
        <taxon>Mailhella</taxon>
    </lineage>
</organism>
<comment type="catalytic activity">
    <reaction evidence="9">
        <text>(7R,8S)-7,8-diammoniononanoate + CO2 + ATP = (4R,5S)-dethiobiotin + ADP + phosphate + 3 H(+)</text>
        <dbReference type="Rhea" id="RHEA:15805"/>
        <dbReference type="ChEBI" id="CHEBI:15378"/>
        <dbReference type="ChEBI" id="CHEBI:16526"/>
        <dbReference type="ChEBI" id="CHEBI:30616"/>
        <dbReference type="ChEBI" id="CHEBI:43474"/>
        <dbReference type="ChEBI" id="CHEBI:149469"/>
        <dbReference type="ChEBI" id="CHEBI:149473"/>
        <dbReference type="ChEBI" id="CHEBI:456216"/>
        <dbReference type="EC" id="6.3.3.3"/>
    </reaction>
</comment>
<dbReference type="PROSITE" id="PS00600">
    <property type="entry name" value="AA_TRANSFER_CLASS_3"/>
    <property type="match status" value="1"/>
</dbReference>
<dbReference type="CDD" id="cd03109">
    <property type="entry name" value="DTBS"/>
    <property type="match status" value="1"/>
</dbReference>
<dbReference type="InterPro" id="IPR027417">
    <property type="entry name" value="P-loop_NTPase"/>
</dbReference>
<keyword evidence="6 9" id="KW-0093">Biotin biosynthesis</keyword>
<feature type="binding site" evidence="10">
    <location>
        <begin position="361"/>
        <end position="362"/>
    </location>
    <ligand>
        <name>pyridoxal 5'-phosphate</name>
        <dbReference type="ChEBI" id="CHEBI:597326"/>
    </ligand>
</feature>
<dbReference type="InterPro" id="IPR015421">
    <property type="entry name" value="PyrdxlP-dep_Trfase_major"/>
</dbReference>
<feature type="binding site" evidence="10">
    <location>
        <position position="561"/>
    </location>
    <ligand>
        <name>substrate</name>
    </ligand>
</feature>
<dbReference type="PANTHER" id="PTHR42684">
    <property type="entry name" value="ADENOSYLMETHIONINE-8-AMINO-7-OXONONANOATE AMINOTRANSFERASE"/>
    <property type="match status" value="1"/>
</dbReference>
<dbReference type="Proteomes" id="UP000698963">
    <property type="component" value="Unassembled WGS sequence"/>
</dbReference>
<dbReference type="PANTHER" id="PTHR42684:SF17">
    <property type="entry name" value="ADENOSYLMETHIONINE-8-AMINO-7-OXONONANOATE AMINOTRANSFERASE"/>
    <property type="match status" value="1"/>
</dbReference>
<dbReference type="GO" id="GO:0030170">
    <property type="term" value="F:pyridoxal phosphate binding"/>
    <property type="evidence" value="ECO:0007669"/>
    <property type="project" value="UniProtKB-UniRule"/>
</dbReference>
<comment type="similarity">
    <text evidence="9">Belongs to the dethiobiotin synthetase family.</text>
</comment>
<keyword evidence="9" id="KW-0436">Ligase</keyword>
<sequence length="693" mass="73778">MRGFFITGTDTDAGKTAVTAGILAALSRMGVEAFAVKPVQTGCTEKEGSLEAPDVAAWRATGGQGEALFSFRMPCSPHLAAQLEGKRLDVAAVAAACRERLLPGRVTLFEGAGGLYVPLNEEESMLDLMRELRLPVILVVANRLGCLNHALLSLDALDMAGLSAAGMVLCRSTPPSRADAGTSAEAEAAILADNAASLEREGRARGVPLLADIPYLESFSHADARTVDALAGALEGAAHLMAEEEDDTAARKALLAFDREHLWHPYTSASRPLSVLDVKGASGAKLFLADGRELIDGMSSWWCRVHGYGNRRLVRAIQRQAARLSHVMFGGLTHEPAVELGRRLLRLLPPGMEHIFLADSGSVAVEVAVKMALQYHQSAGRGERRRFAALRGAYHGDTLGAMSLCDPVTGMHTLFSGVLPKQLFVERPSCRFDAPYDPCSFAPMERALRTHAGELAAVAVEPVVQGAGGMWFYRPEYLRDLRALCDELGILLIADEIATGFGRTGKMFACEWAGISPDIMCVGKALTGGMMTLSAVAATSRVAEVISGADAAHGGGVFMHGPTFMGNPLACAAACASLDALCSSPWQERVAALEKRLSQGLEECRAVPGVSDVRVLGAIGVMERCEPVDVAAWQDFFTARGVWIRPFGRTVYVMPPFIASEEEVDTLTRAMCEAAVSAGLHGGSPRTEEKISC</sequence>
<keyword evidence="9" id="KW-0547">Nucleotide-binding</keyword>
<evidence type="ECO:0000313" key="11">
    <source>
        <dbReference type="EMBL" id="HJD97947.1"/>
    </source>
</evidence>
<dbReference type="GO" id="GO:0004141">
    <property type="term" value="F:dethiobiotin synthase activity"/>
    <property type="evidence" value="ECO:0007669"/>
    <property type="project" value="UniProtKB-UniRule"/>
</dbReference>
<feature type="binding site" evidence="9">
    <location>
        <position position="16"/>
    </location>
    <ligand>
        <name>Mg(2+)</name>
        <dbReference type="ChEBI" id="CHEBI:18420"/>
    </ligand>
</feature>
<dbReference type="GO" id="GO:0004015">
    <property type="term" value="F:adenosylmethionine-8-amino-7-oxononanoate transaminase activity"/>
    <property type="evidence" value="ECO:0007669"/>
    <property type="project" value="UniProtKB-UniRule"/>
</dbReference>
<evidence type="ECO:0000256" key="1">
    <source>
        <dbReference type="ARBA" id="ARBA00001933"/>
    </source>
</evidence>
<dbReference type="EC" id="2.6.1.62" evidence="10"/>
<feature type="binding site" evidence="10">
    <location>
        <begin position="562"/>
        <end position="563"/>
    </location>
    <ligand>
        <name>pyridoxal 5'-phosphate</name>
        <dbReference type="ChEBI" id="CHEBI:597326"/>
    </ligand>
</feature>
<proteinExistence type="inferred from homology"/>
<feature type="binding site" evidence="10">
    <location>
        <position position="645"/>
    </location>
    <ligand>
        <name>substrate</name>
    </ligand>
</feature>
<feature type="binding site" evidence="9">
    <location>
        <begin position="110"/>
        <end position="113"/>
    </location>
    <ligand>
        <name>ATP</name>
        <dbReference type="ChEBI" id="CHEBI:30616"/>
    </ligand>
</feature>
<evidence type="ECO:0000256" key="3">
    <source>
        <dbReference type="ARBA" id="ARBA00022576"/>
    </source>
</evidence>
<accession>A0A921AX51</accession>
<comment type="caution">
    <text evidence="9">Lacks conserved residue(s) required for the propagation of feature annotation.</text>
</comment>
<comment type="catalytic activity">
    <reaction evidence="8 10">
        <text>(8S)-8-amino-7-oxononanoate + S-adenosyl-L-methionine = S-adenosyl-4-methylsulfanyl-2-oxobutanoate + (7R,8S)-7,8-diammoniononanoate</text>
        <dbReference type="Rhea" id="RHEA:16861"/>
        <dbReference type="ChEBI" id="CHEBI:16490"/>
        <dbReference type="ChEBI" id="CHEBI:59789"/>
        <dbReference type="ChEBI" id="CHEBI:149468"/>
        <dbReference type="ChEBI" id="CHEBI:149469"/>
        <dbReference type="EC" id="2.6.1.62"/>
    </reaction>
</comment>